<reference evidence="2" key="1">
    <citation type="submission" date="2022-07" db="EMBL/GenBank/DDBJ databases">
        <title>Fungi with potential for degradation of polypropylene.</title>
        <authorList>
            <person name="Gostincar C."/>
        </authorList>
    </citation>
    <scope>NUCLEOTIDE SEQUENCE</scope>
    <source>
        <strain evidence="2">EXF-13287</strain>
    </source>
</reference>
<evidence type="ECO:0000256" key="1">
    <source>
        <dbReference type="SAM" id="SignalP"/>
    </source>
</evidence>
<evidence type="ECO:0000313" key="3">
    <source>
        <dbReference type="Proteomes" id="UP001174691"/>
    </source>
</evidence>
<feature type="chain" id="PRO_5041345605" description="Ubiquitin 3 binding protein But2 C-terminal domain-containing protein" evidence="1">
    <location>
        <begin position="20"/>
        <end position="203"/>
    </location>
</feature>
<accession>A0AA38RBG1</accession>
<sequence>MLSRHIIPALTGLLPLAIAATIGPNDTPVPWEISSLTTFSPSGRPGSSPYSILNITITDPNTTAAGPAHRGTAVFPPTTAVCNATFVGEAPPWGRALNCSETSYGHWSFEMLEPAENPSATTNFDVRFTHKLLDEFSDNYERDRGHAASTTLASVSARILDTAYRAFQMYLRDDHATNDIEIACIQAPTRRQPPPARTTVFIE</sequence>
<evidence type="ECO:0008006" key="4">
    <source>
        <dbReference type="Google" id="ProtNLM"/>
    </source>
</evidence>
<keyword evidence="3" id="KW-1185">Reference proteome</keyword>
<evidence type="ECO:0000313" key="2">
    <source>
        <dbReference type="EMBL" id="KAJ9132952.1"/>
    </source>
</evidence>
<organism evidence="2 3">
    <name type="scientific">Coniochaeta hoffmannii</name>
    <dbReference type="NCBI Taxonomy" id="91930"/>
    <lineage>
        <taxon>Eukaryota</taxon>
        <taxon>Fungi</taxon>
        <taxon>Dikarya</taxon>
        <taxon>Ascomycota</taxon>
        <taxon>Pezizomycotina</taxon>
        <taxon>Sordariomycetes</taxon>
        <taxon>Sordariomycetidae</taxon>
        <taxon>Coniochaetales</taxon>
        <taxon>Coniochaetaceae</taxon>
        <taxon>Coniochaeta</taxon>
    </lineage>
</organism>
<dbReference type="Proteomes" id="UP001174691">
    <property type="component" value="Unassembled WGS sequence"/>
</dbReference>
<dbReference type="EMBL" id="JANBVN010000211">
    <property type="protein sequence ID" value="KAJ9132952.1"/>
    <property type="molecule type" value="Genomic_DNA"/>
</dbReference>
<protein>
    <recommendedName>
        <fullName evidence="4">Ubiquitin 3 binding protein But2 C-terminal domain-containing protein</fullName>
    </recommendedName>
</protein>
<proteinExistence type="predicted"/>
<comment type="caution">
    <text evidence="2">The sequence shown here is derived from an EMBL/GenBank/DDBJ whole genome shotgun (WGS) entry which is preliminary data.</text>
</comment>
<dbReference type="AlphaFoldDB" id="A0AA38RBG1"/>
<feature type="signal peptide" evidence="1">
    <location>
        <begin position="1"/>
        <end position="19"/>
    </location>
</feature>
<name>A0AA38RBG1_9PEZI</name>
<keyword evidence="1" id="KW-0732">Signal</keyword>
<gene>
    <name evidence="2" type="ORF">NKR19_g9205</name>
</gene>